<name>A0A8H9IWE9_9PSEU</name>
<evidence type="ECO:0000313" key="6">
    <source>
        <dbReference type="EMBL" id="GHF70074.1"/>
    </source>
</evidence>
<evidence type="ECO:0000313" key="7">
    <source>
        <dbReference type="Proteomes" id="UP000658656"/>
    </source>
</evidence>
<gene>
    <name evidence="6" type="ORF">GCM10017566_49770</name>
</gene>
<dbReference type="InterPro" id="IPR013595">
    <property type="entry name" value="Pept_S33_TAP-like_C"/>
</dbReference>
<evidence type="ECO:0000259" key="5">
    <source>
        <dbReference type="Pfam" id="PF08386"/>
    </source>
</evidence>
<feature type="domain" description="AB hydrolase-1" evidence="4">
    <location>
        <begin position="104"/>
        <end position="286"/>
    </location>
</feature>
<dbReference type="SUPFAM" id="SSF53474">
    <property type="entry name" value="alpha/beta-Hydrolases"/>
    <property type="match status" value="1"/>
</dbReference>
<dbReference type="Gene3D" id="3.40.50.1820">
    <property type="entry name" value="alpha/beta hydrolase"/>
    <property type="match status" value="1"/>
</dbReference>
<sequence length="522" mass="55380">MASDGVLVLVWGDLNHVRGLDVQKAVSIVAAVVLAVLLVSSPSSAAEGSDSLRWGPCPDLGTPANGLECATLAVPLDYRRPAGPTIEIAVSRLPSTDPAKRRGVLLMNPGGPGGPGLTLPLALVGSGAPASLRESFDLIGFDPRGVGHSSPVTCDLPADRLTSDLPPYARTPAEVVQQARVARDTAHRCATSPTAALLPYITTANTARDMDRIRAALGEPKISYFGLSYGTYLGSVYATLFPERTDRVVLDSTLGPTGLDVTAARRFALGFQDRFPDFAAWAAERDSTYGLGATPAAVTAEYFELANRLDEVPVGGVDGKLFRLTTFGGLYNDRNFPALAQLWQALQAGTPPTNVVAAEEPDVQNLLSAQLHVVCNDSDWPESVATYQRDVAHDRIRFPMFGAAAANIWPCAFWPADPIEPQVRITDRGPSDILMVQNLRDPATPLAGALETRAALGQRARLVTVDNGGHGVYLGTNTCANDAVTDFLTRGQRPPFDSFCAKEPLPAQPGADLSNRTLVPVP</sequence>
<accession>A0A8H9IWE9</accession>
<protein>
    <submittedName>
        <fullName evidence="6">Alpha/beta hydrolase</fullName>
    </submittedName>
</protein>
<comment type="caution">
    <text evidence="6">The sequence shown here is derived from an EMBL/GenBank/DDBJ whole genome shotgun (WGS) entry which is preliminary data.</text>
</comment>
<reference evidence="6" key="1">
    <citation type="journal article" date="2014" name="Int. J. Syst. Evol. Microbiol.">
        <title>Complete genome sequence of Corynebacterium casei LMG S-19264T (=DSM 44701T), isolated from a smear-ripened cheese.</title>
        <authorList>
            <consortium name="US DOE Joint Genome Institute (JGI-PGF)"/>
            <person name="Walter F."/>
            <person name="Albersmeier A."/>
            <person name="Kalinowski J."/>
            <person name="Ruckert C."/>
        </authorList>
    </citation>
    <scope>NUCLEOTIDE SEQUENCE</scope>
    <source>
        <strain evidence="6">CGMCC 4.7679</strain>
    </source>
</reference>
<dbReference type="PANTHER" id="PTHR43248:SF29">
    <property type="entry name" value="TRIPEPTIDYL AMINOPEPTIDASE"/>
    <property type="match status" value="1"/>
</dbReference>
<evidence type="ECO:0000256" key="2">
    <source>
        <dbReference type="ARBA" id="ARBA00022729"/>
    </source>
</evidence>
<dbReference type="Proteomes" id="UP000658656">
    <property type="component" value="Unassembled WGS sequence"/>
</dbReference>
<dbReference type="PANTHER" id="PTHR43248">
    <property type="entry name" value="2-SUCCINYL-6-HYDROXY-2,4-CYCLOHEXADIENE-1-CARBOXYLATE SYNTHASE"/>
    <property type="match status" value="1"/>
</dbReference>
<dbReference type="ESTHER" id="9pseu-a0a8h9iwe9">
    <property type="family name" value="Tiancimycin-TnmK-Tripeptidase-HIP"/>
</dbReference>
<evidence type="ECO:0000256" key="1">
    <source>
        <dbReference type="ARBA" id="ARBA00010088"/>
    </source>
</evidence>
<reference evidence="6" key="2">
    <citation type="submission" date="2020-09" db="EMBL/GenBank/DDBJ databases">
        <authorList>
            <person name="Sun Q."/>
            <person name="Zhou Y."/>
        </authorList>
    </citation>
    <scope>NUCLEOTIDE SEQUENCE</scope>
    <source>
        <strain evidence="6">CGMCC 4.7679</strain>
    </source>
</reference>
<dbReference type="AlphaFoldDB" id="A0A8H9IWE9"/>
<feature type="domain" description="Peptidase S33 tripeptidyl aminopeptidase-like C-terminal" evidence="5">
    <location>
        <begin position="400"/>
        <end position="500"/>
    </location>
</feature>
<dbReference type="GO" id="GO:0016787">
    <property type="term" value="F:hydrolase activity"/>
    <property type="evidence" value="ECO:0007669"/>
    <property type="project" value="UniProtKB-KW"/>
</dbReference>
<dbReference type="InterPro" id="IPR051601">
    <property type="entry name" value="Serine_prot/Carboxylest_S33"/>
</dbReference>
<keyword evidence="2" id="KW-0732">Signal</keyword>
<comment type="similarity">
    <text evidence="1">Belongs to the peptidase S33 family.</text>
</comment>
<dbReference type="EMBL" id="BNAV01000008">
    <property type="protein sequence ID" value="GHF70074.1"/>
    <property type="molecule type" value="Genomic_DNA"/>
</dbReference>
<dbReference type="Pfam" id="PF00561">
    <property type="entry name" value="Abhydrolase_1"/>
    <property type="match status" value="1"/>
</dbReference>
<dbReference type="Pfam" id="PF08386">
    <property type="entry name" value="Abhydrolase_4"/>
    <property type="match status" value="1"/>
</dbReference>
<keyword evidence="3 6" id="KW-0378">Hydrolase</keyword>
<organism evidence="6 7">
    <name type="scientific">Amycolatopsis bartoniae</name>
    <dbReference type="NCBI Taxonomy" id="941986"/>
    <lineage>
        <taxon>Bacteria</taxon>
        <taxon>Bacillati</taxon>
        <taxon>Actinomycetota</taxon>
        <taxon>Actinomycetes</taxon>
        <taxon>Pseudonocardiales</taxon>
        <taxon>Pseudonocardiaceae</taxon>
        <taxon>Amycolatopsis</taxon>
    </lineage>
</organism>
<keyword evidence="7" id="KW-1185">Reference proteome</keyword>
<evidence type="ECO:0000259" key="4">
    <source>
        <dbReference type="Pfam" id="PF00561"/>
    </source>
</evidence>
<evidence type="ECO:0000256" key="3">
    <source>
        <dbReference type="ARBA" id="ARBA00022801"/>
    </source>
</evidence>
<dbReference type="InterPro" id="IPR029058">
    <property type="entry name" value="AB_hydrolase_fold"/>
</dbReference>
<dbReference type="InterPro" id="IPR000073">
    <property type="entry name" value="AB_hydrolase_1"/>
</dbReference>
<proteinExistence type="inferred from homology"/>